<dbReference type="RefSeq" id="WP_161141556.1">
    <property type="nucleotide sequence ID" value="NZ_SPKJ01000064.1"/>
</dbReference>
<feature type="transmembrane region" description="Helical" evidence="2">
    <location>
        <begin position="619"/>
        <end position="638"/>
    </location>
</feature>
<feature type="transmembrane region" description="Helical" evidence="2">
    <location>
        <begin position="451"/>
        <end position="469"/>
    </location>
</feature>
<dbReference type="OrthoDB" id="9759894at2"/>
<keyword evidence="2" id="KW-1133">Transmembrane helix</keyword>
<dbReference type="InterPro" id="IPR010656">
    <property type="entry name" value="DctM"/>
</dbReference>
<keyword evidence="1" id="KW-1003">Cell membrane</keyword>
<feature type="transmembrane region" description="Helical" evidence="2">
    <location>
        <begin position="55"/>
        <end position="74"/>
    </location>
</feature>
<accession>A0A964T7F7</accession>
<feature type="transmembrane region" description="Helical" evidence="2">
    <location>
        <begin position="596"/>
        <end position="613"/>
    </location>
</feature>
<dbReference type="Pfam" id="PF06808">
    <property type="entry name" value="DctM"/>
    <property type="match status" value="1"/>
</dbReference>
<dbReference type="AlphaFoldDB" id="A0A964T7F7"/>
<dbReference type="EMBL" id="SPKJ01000064">
    <property type="protein sequence ID" value="MYZ49214.1"/>
    <property type="molecule type" value="Genomic_DNA"/>
</dbReference>
<dbReference type="GO" id="GO:0022857">
    <property type="term" value="F:transmembrane transporter activity"/>
    <property type="evidence" value="ECO:0007669"/>
    <property type="project" value="UniProtKB-UniRule"/>
</dbReference>
<keyword evidence="5" id="KW-1185">Reference proteome</keyword>
<evidence type="ECO:0000313" key="5">
    <source>
        <dbReference type="Proteomes" id="UP000773614"/>
    </source>
</evidence>
<keyword evidence="2" id="KW-0472">Membrane</keyword>
<keyword evidence="2" id="KW-0812">Transmembrane</keyword>
<dbReference type="InterPro" id="IPR011853">
    <property type="entry name" value="TRAP_DctM-Dct_fused"/>
</dbReference>
<feature type="transmembrane region" description="Helical" evidence="2">
    <location>
        <begin position="306"/>
        <end position="329"/>
    </location>
</feature>
<reference evidence="4" key="1">
    <citation type="submission" date="2019-03" db="EMBL/GenBank/DDBJ databases">
        <title>Afifella sp. nov., isolated from activated sludge.</title>
        <authorList>
            <person name="Li Q."/>
            <person name="Liu Y."/>
        </authorList>
    </citation>
    <scope>NUCLEOTIDE SEQUENCE</scope>
    <source>
        <strain evidence="4">L72</strain>
    </source>
</reference>
<evidence type="ECO:0000256" key="1">
    <source>
        <dbReference type="RuleBase" id="RU369079"/>
    </source>
</evidence>
<organism evidence="4 5">
    <name type="scientific">Propylenella binzhouense</name>
    <dbReference type="NCBI Taxonomy" id="2555902"/>
    <lineage>
        <taxon>Bacteria</taxon>
        <taxon>Pseudomonadati</taxon>
        <taxon>Pseudomonadota</taxon>
        <taxon>Alphaproteobacteria</taxon>
        <taxon>Hyphomicrobiales</taxon>
        <taxon>Propylenellaceae</taxon>
        <taxon>Propylenella</taxon>
    </lineage>
</organism>
<feature type="transmembrane region" description="Helical" evidence="2">
    <location>
        <begin position="350"/>
        <end position="370"/>
    </location>
</feature>
<evidence type="ECO:0000259" key="3">
    <source>
        <dbReference type="Pfam" id="PF06808"/>
    </source>
</evidence>
<dbReference type="PANTHER" id="PTHR43849:SF2">
    <property type="entry name" value="BLL3936 PROTEIN"/>
    <property type="match status" value="1"/>
</dbReference>
<feature type="transmembrane region" description="Helical" evidence="2">
    <location>
        <begin position="265"/>
        <end position="286"/>
    </location>
</feature>
<comment type="function">
    <text evidence="1">Part of the tripartite ATP-independent periplasmic (TRAP) transport system.</text>
</comment>
<feature type="transmembrane region" description="Helical" evidence="2">
    <location>
        <begin position="80"/>
        <end position="100"/>
    </location>
</feature>
<evidence type="ECO:0000313" key="4">
    <source>
        <dbReference type="EMBL" id="MYZ49214.1"/>
    </source>
</evidence>
<feature type="transmembrane region" description="Helical" evidence="2">
    <location>
        <begin position="535"/>
        <end position="558"/>
    </location>
</feature>
<dbReference type="NCBIfam" id="TIGR02123">
    <property type="entry name" value="TRAP_fused"/>
    <property type="match status" value="1"/>
</dbReference>
<evidence type="ECO:0000256" key="2">
    <source>
        <dbReference type="SAM" id="Phobius"/>
    </source>
</evidence>
<keyword evidence="1" id="KW-0997">Cell inner membrane</keyword>
<name>A0A964T7F7_9HYPH</name>
<proteinExistence type="predicted"/>
<dbReference type="GO" id="GO:0005886">
    <property type="term" value="C:plasma membrane"/>
    <property type="evidence" value="ECO:0007669"/>
    <property type="project" value="UniProtKB-SubCell"/>
</dbReference>
<comment type="caution">
    <text evidence="4">The sequence shown here is derived from an EMBL/GenBank/DDBJ whole genome shotgun (WGS) entry which is preliminary data.</text>
</comment>
<feature type="domain" description="TRAP C4-dicarboxylate transport system permease DctM subunit" evidence="3">
    <location>
        <begin position="126"/>
        <end position="560"/>
    </location>
</feature>
<feature type="transmembrane region" description="Helical" evidence="2">
    <location>
        <begin position="413"/>
        <end position="439"/>
    </location>
</feature>
<feature type="transmembrane region" description="Helical" evidence="2">
    <location>
        <begin position="376"/>
        <end position="392"/>
    </location>
</feature>
<comment type="subcellular location">
    <subcellularLocation>
        <location evidence="1">Cell inner membrane</location>
        <topology evidence="1">Multi-pass membrane protein</topology>
    </subcellularLocation>
</comment>
<feature type="transmembrane region" description="Helical" evidence="2">
    <location>
        <begin position="476"/>
        <end position="494"/>
    </location>
</feature>
<dbReference type="PANTHER" id="PTHR43849">
    <property type="entry name" value="BLL3936 PROTEIN"/>
    <property type="match status" value="1"/>
</dbReference>
<protein>
    <submittedName>
        <fullName evidence="4">TRAP transporter fused permease subunit</fullName>
    </submittedName>
</protein>
<gene>
    <name evidence="4" type="ORF">E4O86_15995</name>
</gene>
<keyword evidence="1" id="KW-0813">Transport</keyword>
<feature type="transmembrane region" description="Helical" evidence="2">
    <location>
        <begin position="25"/>
        <end position="48"/>
    </location>
</feature>
<feature type="transmembrane region" description="Helical" evidence="2">
    <location>
        <begin position="500"/>
        <end position="523"/>
    </location>
</feature>
<feature type="transmembrane region" description="Helical" evidence="2">
    <location>
        <begin position="121"/>
        <end position="154"/>
    </location>
</feature>
<sequence length="658" mass="68189">MIRVPRFAVPDRLRLADSAAKGGEALVLSLAFTLLAAATTGLVIYGAYFGTITALVLRSLFFSGVAAAGLLWVARRFRSPALRALFYVLAAVALVPGPYLQHIYFDLVMSGGMSGPFDRLIFVGLLLVVLVLVRLIVGWPLVLLVLVALAYAWFGDAIPGKYGHGGYDLARLTSTLMLSTEGVYGLPMGVAVEYIFLFALLGTFLMRIGTGEVFVDIARGLTGRVQGGPGLSAAVSSTLLGTINGSAVANVVTTGTFTIPLMKRVGYSAVLAGAIEAAASSAGQILPPIMGAAAFLMAEILGVPYGQIAVAALAPGLLYVLALIVAVRLEAGRLDLARDEGGGFGLLRDALVKRGYLLLPLIGLIVLLVLGYTPTRAAVLCLVFGLLIMPWRRSTRLGPTGLVEVCCETMVSVLPIVAAVAAAGVVIGVLNLTGMGLMLSGLILELGGQNLWLTLLLTALASFVLGMGLPTSAAYLLLAVLVAPALVRMGLPAIVAHMFIFYYGLVSAITPPVALAAYAAASISGADANRTAVEAVRLGFAKLLVPFLFVTMPGLLMIGSGLEIGLSILFAATGVAAISVAFAGWCGRPLAASERILIFVAALLVLAPVPVAAPVLANVLPRAAGLVLLGIVVGRALGSGRERNRPNRMSRNPKKKVA</sequence>
<dbReference type="Proteomes" id="UP000773614">
    <property type="component" value="Unassembled WGS sequence"/>
</dbReference>
<feature type="transmembrane region" description="Helical" evidence="2">
    <location>
        <begin position="564"/>
        <end position="584"/>
    </location>
</feature>
<feature type="transmembrane region" description="Helical" evidence="2">
    <location>
        <begin position="184"/>
        <end position="205"/>
    </location>
</feature>